<dbReference type="PATRIC" id="fig|1473.5.peg.3856"/>
<gene>
    <name evidence="1" type="ORF">AFK71_04460</name>
</gene>
<reference evidence="2" key="1">
    <citation type="submission" date="2015-07" db="EMBL/GenBank/DDBJ databases">
        <title>Fjat-10053 dsm26.</title>
        <authorList>
            <person name="Liu B."/>
            <person name="Wang J."/>
            <person name="Zhu Y."/>
            <person name="Liu G."/>
            <person name="Chen Q."/>
            <person name="Chen Z."/>
            <person name="Lan J."/>
            <person name="Che J."/>
            <person name="Ge C."/>
            <person name="Shi H."/>
            <person name="Pan Z."/>
            <person name="Liu X."/>
        </authorList>
    </citation>
    <scope>NUCLEOTIDE SEQUENCE [LARGE SCALE GENOMIC DNA]</scope>
    <source>
        <strain evidence="2">DSM 26</strain>
    </source>
</reference>
<dbReference type="OrthoDB" id="2968206at2"/>
<dbReference type="GeneID" id="66869809"/>
<keyword evidence="2" id="KW-1185">Reference proteome</keyword>
<dbReference type="InterPro" id="IPR058600">
    <property type="entry name" value="YhjD-like"/>
</dbReference>
<proteinExistence type="predicted"/>
<dbReference type="RefSeq" id="WP_050350341.1">
    <property type="nucleotide sequence ID" value="NZ_BOSN01000005.1"/>
</dbReference>
<evidence type="ECO:0000313" key="2">
    <source>
        <dbReference type="Proteomes" id="UP000036780"/>
    </source>
</evidence>
<organism evidence="1 2">
    <name type="scientific">Virgibacillus pantothenticus</name>
    <dbReference type="NCBI Taxonomy" id="1473"/>
    <lineage>
        <taxon>Bacteria</taxon>
        <taxon>Bacillati</taxon>
        <taxon>Bacillota</taxon>
        <taxon>Bacilli</taxon>
        <taxon>Bacillales</taxon>
        <taxon>Bacillaceae</taxon>
        <taxon>Virgibacillus</taxon>
    </lineage>
</organism>
<accession>A0A0L0QU79</accession>
<evidence type="ECO:0000313" key="1">
    <source>
        <dbReference type="EMBL" id="KNE22057.1"/>
    </source>
</evidence>
<protein>
    <submittedName>
        <fullName evidence="1">Uncharacterized protein</fullName>
    </submittedName>
</protein>
<name>A0A0L0QU79_VIRPA</name>
<dbReference type="AlphaFoldDB" id="A0A0L0QU79"/>
<sequence length="127" mass="15034">MDQALKQLAADFIAMPLAKAAFRHDQQYFDGLHDPDFYLDFTDEAIRLIQMDLSATKEQLYTKYHLDIKRIGKTTYKWKHKNKSGVWSYTPEQLKDMTVRVCKRYLFKAVGFEQKRASYMKFVPPDV</sequence>
<dbReference type="Proteomes" id="UP000036780">
    <property type="component" value="Unassembled WGS sequence"/>
</dbReference>
<comment type="caution">
    <text evidence="1">The sequence shown here is derived from an EMBL/GenBank/DDBJ whole genome shotgun (WGS) entry which is preliminary data.</text>
</comment>
<dbReference type="EMBL" id="LGTO01000004">
    <property type="protein sequence ID" value="KNE22057.1"/>
    <property type="molecule type" value="Genomic_DNA"/>
</dbReference>
<dbReference type="Pfam" id="PF26325">
    <property type="entry name" value="YhjD"/>
    <property type="match status" value="1"/>
</dbReference>